<reference evidence="3 4" key="1">
    <citation type="submission" date="2017-04" db="EMBL/GenBank/DDBJ databases">
        <title>Draft genome of the yeast Clavispora lusitaniae type strain CBS 6936.</title>
        <authorList>
            <person name="Durrens P."/>
            <person name="Klopp C."/>
            <person name="Biteau N."/>
            <person name="Fitton-Ouhabi V."/>
            <person name="Dementhon K."/>
            <person name="Accoceberry I."/>
            <person name="Sherman D.J."/>
            <person name="Noel T."/>
        </authorList>
    </citation>
    <scope>NUCLEOTIDE SEQUENCE [LARGE SCALE GENOMIC DNA]</scope>
    <source>
        <strain evidence="3 4">CBS 6936</strain>
    </source>
</reference>
<dbReference type="Proteomes" id="UP000195602">
    <property type="component" value="Unassembled WGS sequence"/>
</dbReference>
<feature type="signal peptide" evidence="1">
    <location>
        <begin position="1"/>
        <end position="18"/>
    </location>
</feature>
<proteinExistence type="predicted"/>
<dbReference type="SUPFAM" id="SSF56988">
    <property type="entry name" value="Anthrax protective antigen"/>
    <property type="match status" value="1"/>
</dbReference>
<sequence length="359" mass="38120">MLLQLLLQVFSLVSLVSAGCVPSRILSTGFKAVGYRYPIASTIGWNPDFLQTGYKAGGEIFTTYGVTDVAFHYNIPSNRITMNRLYGQMMTISNFTMELTGYFIPDETGDYTWSIDRADDGAALSLVTVGGCCNDVGEVTSHFSISTLRGYAGAGDASSKTTTVTLEKGLAYSIKIVNFNWNGPSSLGVSYITPSGETVTNFDHIHQVTFQTDNCEVPPVLTTTTTYGTNSIHTKTGTYTQSDCSHVSTCTVVVVPPQTTTTITRTTDTALPPGTYTPSDCPHIASCTVTVVPPHTTTTVTDITGTVPGTYTPSGCAELETCTVTVVPPHTTTTVTDVTATVPGTFTPSDCADVETCTV</sequence>
<comment type="caution">
    <text evidence="3">The sequence shown here is derived from an EMBL/GenBank/DDBJ whole genome shotgun (WGS) entry which is preliminary data.</text>
</comment>
<organism evidence="3 4">
    <name type="scientific">Clavispora lusitaniae</name>
    <name type="common">Candida lusitaniae</name>
    <dbReference type="NCBI Taxonomy" id="36911"/>
    <lineage>
        <taxon>Eukaryota</taxon>
        <taxon>Fungi</taxon>
        <taxon>Dikarya</taxon>
        <taxon>Ascomycota</taxon>
        <taxon>Saccharomycotina</taxon>
        <taxon>Pichiomycetes</taxon>
        <taxon>Metschnikowiaceae</taxon>
        <taxon>Clavispora</taxon>
    </lineage>
</organism>
<dbReference type="PROSITE" id="PS51820">
    <property type="entry name" value="PA14"/>
    <property type="match status" value="1"/>
</dbReference>
<dbReference type="KEGG" id="clus:A9F13_39g00066"/>
<evidence type="ECO:0000256" key="1">
    <source>
        <dbReference type="SAM" id="SignalP"/>
    </source>
</evidence>
<evidence type="ECO:0000313" key="3">
    <source>
        <dbReference type="EMBL" id="OVF03504.1"/>
    </source>
</evidence>
<feature type="non-terminal residue" evidence="3">
    <location>
        <position position="359"/>
    </location>
</feature>
<dbReference type="Gene3D" id="2.60.120.1560">
    <property type="match status" value="1"/>
</dbReference>
<protein>
    <submittedName>
        <fullName evidence="3">Flocculation protein</fullName>
    </submittedName>
</protein>
<name>A0AA91PUW8_CLALS</name>
<accession>A0AA91PUW8</accession>
<dbReference type="EMBL" id="LYUB02000037">
    <property type="protein sequence ID" value="OVF03504.1"/>
    <property type="molecule type" value="Genomic_DNA"/>
</dbReference>
<dbReference type="InterPro" id="IPR037524">
    <property type="entry name" value="PA14/GLEYA"/>
</dbReference>
<dbReference type="AlphaFoldDB" id="A0AA91PUW8"/>
<dbReference type="InterPro" id="IPR018871">
    <property type="entry name" value="GLEYA_adhesin_domain"/>
</dbReference>
<feature type="chain" id="PRO_5041703321" evidence="1">
    <location>
        <begin position="19"/>
        <end position="359"/>
    </location>
</feature>
<dbReference type="Pfam" id="PF10528">
    <property type="entry name" value="GLEYA"/>
    <property type="match status" value="1"/>
</dbReference>
<evidence type="ECO:0000259" key="2">
    <source>
        <dbReference type="PROSITE" id="PS51820"/>
    </source>
</evidence>
<keyword evidence="1" id="KW-0732">Signal</keyword>
<feature type="domain" description="PA14" evidence="2">
    <location>
        <begin position="40"/>
        <end position="209"/>
    </location>
</feature>
<gene>
    <name evidence="3" type="ORF">A9F13_39g00066</name>
</gene>
<evidence type="ECO:0000313" key="4">
    <source>
        <dbReference type="Proteomes" id="UP000195602"/>
    </source>
</evidence>